<keyword evidence="6" id="KW-0472">Membrane</keyword>
<gene>
    <name evidence="7" type="ORF">E4U91_11595</name>
</gene>
<dbReference type="InterPro" id="IPR051907">
    <property type="entry name" value="DoxX-like_oxidoreductase"/>
</dbReference>
<evidence type="ECO:0000256" key="2">
    <source>
        <dbReference type="ARBA" id="ARBA00006679"/>
    </source>
</evidence>
<comment type="subcellular location">
    <subcellularLocation>
        <location evidence="1">Cell membrane</location>
        <topology evidence="1">Multi-pass membrane protein</topology>
    </subcellularLocation>
</comment>
<evidence type="ECO:0000256" key="3">
    <source>
        <dbReference type="ARBA" id="ARBA00022475"/>
    </source>
</evidence>
<dbReference type="PANTHER" id="PTHR33452:SF4">
    <property type="entry name" value="BLL4328 PROTEIN"/>
    <property type="match status" value="1"/>
</dbReference>
<evidence type="ECO:0000256" key="1">
    <source>
        <dbReference type="ARBA" id="ARBA00004651"/>
    </source>
</evidence>
<dbReference type="InterPro" id="IPR032808">
    <property type="entry name" value="DoxX"/>
</dbReference>
<accession>A0A4U5WI34</accession>
<keyword evidence="4" id="KW-0812">Transmembrane</keyword>
<organism evidence="7 8">
    <name type="scientific">Streptomyces lasalocidi</name>
    <name type="common">Streptomyces lasaliensis</name>
    <dbReference type="NCBI Taxonomy" id="324833"/>
    <lineage>
        <taxon>Bacteria</taxon>
        <taxon>Bacillati</taxon>
        <taxon>Actinomycetota</taxon>
        <taxon>Actinomycetes</taxon>
        <taxon>Kitasatosporales</taxon>
        <taxon>Streptomycetaceae</taxon>
        <taxon>Streptomyces</taxon>
    </lineage>
</organism>
<evidence type="ECO:0000256" key="6">
    <source>
        <dbReference type="ARBA" id="ARBA00023136"/>
    </source>
</evidence>
<keyword evidence="8" id="KW-1185">Reference proteome</keyword>
<dbReference type="Proteomes" id="UP000305929">
    <property type="component" value="Unassembled WGS sequence"/>
</dbReference>
<name>A0A4U5WI34_STRLS</name>
<dbReference type="Pfam" id="PF07681">
    <property type="entry name" value="DoxX"/>
    <property type="match status" value="1"/>
</dbReference>
<proteinExistence type="inferred from homology"/>
<keyword evidence="3" id="KW-1003">Cell membrane</keyword>
<evidence type="ECO:0000256" key="5">
    <source>
        <dbReference type="ARBA" id="ARBA00022989"/>
    </source>
</evidence>
<keyword evidence="5" id="KW-1133">Transmembrane helix</keyword>
<dbReference type="GO" id="GO:0005886">
    <property type="term" value="C:plasma membrane"/>
    <property type="evidence" value="ECO:0007669"/>
    <property type="project" value="UniProtKB-SubCell"/>
</dbReference>
<dbReference type="PANTHER" id="PTHR33452">
    <property type="entry name" value="OXIDOREDUCTASE CATD-RELATED"/>
    <property type="match status" value="1"/>
</dbReference>
<dbReference type="OrthoDB" id="9808524at2"/>
<comment type="caution">
    <text evidence="7">The sequence shown here is derived from an EMBL/GenBank/DDBJ whole genome shotgun (WGS) entry which is preliminary data.</text>
</comment>
<protein>
    <submittedName>
        <fullName evidence="7">DoxX family protein</fullName>
    </submittedName>
</protein>
<dbReference type="AlphaFoldDB" id="A0A4U5WI34"/>
<evidence type="ECO:0000313" key="8">
    <source>
        <dbReference type="Proteomes" id="UP000305929"/>
    </source>
</evidence>
<comment type="similarity">
    <text evidence="2">Belongs to the DoxX family.</text>
</comment>
<sequence length="174" mass="17948">MPVPLQSLRRGARSSAVAAKLTPGRTPAVNPEAISAPVVLALYRIVVGFLFACHGTATLFDVLGGPHGSAPAVGQWPGWWAAAIQLAGGLLVALGVGTRPAAVVCSGSMAYAYFVEHQPHALFPIENGGEPAALFCWAFLLIAASGPGTWTANTLIRPTTAAAPKQQQVSRPES</sequence>
<reference evidence="7 8" key="1">
    <citation type="submission" date="2019-04" db="EMBL/GenBank/DDBJ databases">
        <title>Streptomyces lasaliensis sp. nov., an Actinomycete isolated from soil which produces the polyether antibiotic lasalocid.</title>
        <authorList>
            <person name="Erwin G."/>
            <person name="Haber C."/>
        </authorList>
    </citation>
    <scope>NUCLEOTIDE SEQUENCE [LARGE SCALE GENOMIC DNA]</scope>
    <source>
        <strain evidence="7 8">X-537</strain>
    </source>
</reference>
<evidence type="ECO:0000313" key="7">
    <source>
        <dbReference type="EMBL" id="TKT00701.1"/>
    </source>
</evidence>
<evidence type="ECO:0000256" key="4">
    <source>
        <dbReference type="ARBA" id="ARBA00022692"/>
    </source>
</evidence>
<dbReference type="EMBL" id="SZNQ01000001">
    <property type="protein sequence ID" value="TKT00701.1"/>
    <property type="molecule type" value="Genomic_DNA"/>
</dbReference>